<evidence type="ECO:0000313" key="2">
    <source>
        <dbReference type="WBParaSite" id="PS1159_v2.g12541.t1"/>
    </source>
</evidence>
<name>A0AC35F0F5_9BILA</name>
<dbReference type="Proteomes" id="UP000887580">
    <property type="component" value="Unplaced"/>
</dbReference>
<dbReference type="WBParaSite" id="PS1159_v2.g12541.t1">
    <property type="protein sequence ID" value="PS1159_v2.g12541.t1"/>
    <property type="gene ID" value="PS1159_v2.g12541"/>
</dbReference>
<organism evidence="1 2">
    <name type="scientific">Panagrolaimus sp. PS1159</name>
    <dbReference type="NCBI Taxonomy" id="55785"/>
    <lineage>
        <taxon>Eukaryota</taxon>
        <taxon>Metazoa</taxon>
        <taxon>Ecdysozoa</taxon>
        <taxon>Nematoda</taxon>
        <taxon>Chromadorea</taxon>
        <taxon>Rhabditida</taxon>
        <taxon>Tylenchina</taxon>
        <taxon>Panagrolaimomorpha</taxon>
        <taxon>Panagrolaimoidea</taxon>
        <taxon>Panagrolaimidae</taxon>
        <taxon>Panagrolaimus</taxon>
    </lineage>
</organism>
<protein>
    <submittedName>
        <fullName evidence="2">Uncharacterized protein</fullName>
    </submittedName>
</protein>
<accession>A0AC35F0F5</accession>
<reference evidence="2" key="1">
    <citation type="submission" date="2022-11" db="UniProtKB">
        <authorList>
            <consortium name="WormBaseParasite"/>
        </authorList>
    </citation>
    <scope>IDENTIFICATION</scope>
</reference>
<sequence length="257" mass="29794">MKSISLNTFERNMEELEADFPLTVQFNAFKKCYFQLLVTREDIKTSLQAVASIQRLISSNDEQCELLVDSLANAFYFTYQKKQALEEMKKRFSYALENRMNKSEKLKQKLLDSVVKVQKVVELKKKKLDKIQNNHNEIKLAINQMKAIVDDFESGNQKDEKEAEISSLNTDLTLTNNNDQPSAATNLMEKYISARNTLEENKSSFLQNQSIVQTLMAELDAVETQLHDVRTRKMETVKIVPNRNQSDFTLNQSVWDF</sequence>
<proteinExistence type="predicted"/>
<evidence type="ECO:0000313" key="1">
    <source>
        <dbReference type="Proteomes" id="UP000887580"/>
    </source>
</evidence>